<feature type="transmembrane region" description="Helical" evidence="1">
    <location>
        <begin position="131"/>
        <end position="152"/>
    </location>
</feature>
<reference evidence="3" key="1">
    <citation type="journal article" date="2017" name="bioRxiv">
        <title>Comparative analysis of the genomes of Stylophora pistillata and Acropora digitifera provides evidence for extensive differences between species of corals.</title>
        <authorList>
            <person name="Voolstra C.R."/>
            <person name="Li Y."/>
            <person name="Liew Y.J."/>
            <person name="Baumgarten S."/>
            <person name="Zoccola D."/>
            <person name="Flot J.-F."/>
            <person name="Tambutte S."/>
            <person name="Allemand D."/>
            <person name="Aranda M."/>
        </authorList>
    </citation>
    <scope>NUCLEOTIDE SEQUENCE [LARGE SCALE GENOMIC DNA]</scope>
</reference>
<keyword evidence="3" id="KW-1185">Reference proteome</keyword>
<comment type="caution">
    <text evidence="2">The sequence shown here is derived from an EMBL/GenBank/DDBJ whole genome shotgun (WGS) entry which is preliminary data.</text>
</comment>
<keyword evidence="1" id="KW-1133">Transmembrane helix</keyword>
<keyword evidence="1" id="KW-0472">Membrane</keyword>
<evidence type="ECO:0000313" key="3">
    <source>
        <dbReference type="Proteomes" id="UP000225706"/>
    </source>
</evidence>
<organism evidence="2 3">
    <name type="scientific">Stylophora pistillata</name>
    <name type="common">Smooth cauliflower coral</name>
    <dbReference type="NCBI Taxonomy" id="50429"/>
    <lineage>
        <taxon>Eukaryota</taxon>
        <taxon>Metazoa</taxon>
        <taxon>Cnidaria</taxon>
        <taxon>Anthozoa</taxon>
        <taxon>Hexacorallia</taxon>
        <taxon>Scleractinia</taxon>
        <taxon>Astrocoeniina</taxon>
        <taxon>Pocilloporidae</taxon>
        <taxon>Stylophora</taxon>
    </lineage>
</organism>
<gene>
    <name evidence="2" type="ORF">AWC38_SpisGene5972</name>
</gene>
<dbReference type="EMBL" id="LSMT01000068">
    <property type="protein sequence ID" value="PFX29266.1"/>
    <property type="molecule type" value="Genomic_DNA"/>
</dbReference>
<dbReference type="Proteomes" id="UP000225706">
    <property type="component" value="Unassembled WGS sequence"/>
</dbReference>
<accession>A0A2B4SIR6</accession>
<feature type="transmembrane region" description="Helical" evidence="1">
    <location>
        <begin position="61"/>
        <end position="88"/>
    </location>
</feature>
<sequence>MKKVKEDGSLGELVYKVQNISNEWKQKLFRISLWYTLMSVILWVLCATFFMVHWFPFFSEWWHYAVYIPAVVYIAGWWATWLSIYGFVCHVHSLHIDTVIEQMKMRERRPISILRGHFELQQSLEKTQKDFNVIISMAVAYHILDLIVFSFAYFNSAFGSDYPIWQYFGTVLYDLLSIIFKLYPPALVAAASHRIVVEASKRCKRSPHTTDLPTEDILLFQYMALCESDMGLKILGIRITVELTMKALMTIITAGVSFIAFVIPRLK</sequence>
<dbReference type="OrthoDB" id="5965391at2759"/>
<keyword evidence="1" id="KW-0812">Transmembrane</keyword>
<dbReference type="AlphaFoldDB" id="A0A2B4SIR6"/>
<name>A0A2B4SIR6_STYPI</name>
<evidence type="ECO:0000256" key="1">
    <source>
        <dbReference type="SAM" id="Phobius"/>
    </source>
</evidence>
<proteinExistence type="predicted"/>
<feature type="transmembrane region" description="Helical" evidence="1">
    <location>
        <begin position="33"/>
        <end position="55"/>
    </location>
</feature>
<protein>
    <submittedName>
        <fullName evidence="2">Uncharacterized protein</fullName>
    </submittedName>
</protein>
<evidence type="ECO:0000313" key="2">
    <source>
        <dbReference type="EMBL" id="PFX29266.1"/>
    </source>
</evidence>
<feature type="transmembrane region" description="Helical" evidence="1">
    <location>
        <begin position="243"/>
        <end position="263"/>
    </location>
</feature>